<dbReference type="AlphaFoldDB" id="F9WHA1"/>
<dbReference type="Proteomes" id="UP000000702">
    <property type="component" value="Unassembled WGS sequence"/>
</dbReference>
<keyword evidence="2" id="KW-1185">Reference proteome</keyword>
<proteinExistence type="predicted"/>
<organism evidence="1 2">
    <name type="scientific">Trypanosoma congolense (strain IL3000)</name>
    <dbReference type="NCBI Taxonomy" id="1068625"/>
    <lineage>
        <taxon>Eukaryota</taxon>
        <taxon>Discoba</taxon>
        <taxon>Euglenozoa</taxon>
        <taxon>Kinetoplastea</taxon>
        <taxon>Metakinetoplastina</taxon>
        <taxon>Trypanosomatida</taxon>
        <taxon>Trypanosomatidae</taxon>
        <taxon>Trypanosoma</taxon>
        <taxon>Nannomonas</taxon>
    </lineage>
</organism>
<sequence length="148" mass="17123">MEKDTLNSPRTRPVTMESTVEAILERARKDSGAIQAWSFFSTYYKETYGMRRYPSVTLQQFLENPELYMPDAKTLQHIQLNLKLKRALMQKHFQRDLAKLHEAKVVLLKDWSSYKEAVEIGPMTRTVLSGALIQALLQSPGSSLYKRK</sequence>
<reference evidence="1 2" key="2">
    <citation type="journal article" date="2012" name="Proc. Natl. Acad. Sci. U.S.A.">
        <title>Antigenic diversity is generated by distinct evolutionary mechanisms in African trypanosome species.</title>
        <authorList>
            <person name="Jackson A.P."/>
            <person name="Berry A."/>
            <person name="Aslett M."/>
            <person name="Allison H.C."/>
            <person name="Burton P."/>
            <person name="Vavrova-Anderson J."/>
            <person name="Brown R."/>
            <person name="Browne H."/>
            <person name="Corton N."/>
            <person name="Hauser H."/>
            <person name="Gamble J."/>
            <person name="Gilderthorp R."/>
            <person name="Marcello L."/>
            <person name="McQuillan J."/>
            <person name="Otto T.D."/>
            <person name="Quail M.A."/>
            <person name="Sanders M.J."/>
            <person name="van Tonder A."/>
            <person name="Ginger M.L."/>
            <person name="Field M.C."/>
            <person name="Barry J.D."/>
            <person name="Hertz-Fowler C."/>
            <person name="Berriman M."/>
        </authorList>
    </citation>
    <scope>NUCLEOTIDE SEQUENCE [LARGE SCALE GENOMIC DNA]</scope>
    <source>
        <strain evidence="1 2">IL3000</strain>
    </source>
</reference>
<name>F9WHA1_TRYCI</name>
<evidence type="ECO:0000313" key="2">
    <source>
        <dbReference type="Proteomes" id="UP000000702"/>
    </source>
</evidence>
<protein>
    <submittedName>
        <fullName evidence="1">Uncharacterized protein</fullName>
    </submittedName>
</protein>
<dbReference type="EMBL" id="CAEQ01002401">
    <property type="protein sequence ID" value="CCD16690.1"/>
    <property type="molecule type" value="Genomic_DNA"/>
</dbReference>
<gene>
    <name evidence="1" type="ORF">TCIL3000_0_15970</name>
</gene>
<reference evidence="2" key="1">
    <citation type="submission" date="2011-07" db="EMBL/GenBank/DDBJ databases">
        <title>Divergent evolution of antigenic variation in African trypanosomes.</title>
        <authorList>
            <person name="Jackson A.P."/>
            <person name="Berry A."/>
            <person name="Allison H.C."/>
            <person name="Burton P."/>
            <person name="Anderson J."/>
            <person name="Aslett M."/>
            <person name="Brown R."/>
            <person name="Corton N."/>
            <person name="Harris D."/>
            <person name="Hauser H."/>
            <person name="Gamble J."/>
            <person name="Gilderthorp R."/>
            <person name="McQuillan J."/>
            <person name="Quail M.A."/>
            <person name="Sanders M."/>
            <person name="Van Tonder A."/>
            <person name="Ginger M.L."/>
            <person name="Donelson J.E."/>
            <person name="Field M.C."/>
            <person name="Barry J.D."/>
            <person name="Berriman M."/>
            <person name="Hertz-Fowler C."/>
        </authorList>
    </citation>
    <scope>NUCLEOTIDE SEQUENCE [LARGE SCALE GENOMIC DNA]</scope>
    <source>
        <strain evidence="2">IL3000</strain>
    </source>
</reference>
<accession>F9WHA1</accession>
<comment type="caution">
    <text evidence="1">The sequence shown here is derived from an EMBL/GenBank/DDBJ whole genome shotgun (WGS) entry which is preliminary data.</text>
</comment>
<evidence type="ECO:0000313" key="1">
    <source>
        <dbReference type="EMBL" id="CCD16690.1"/>
    </source>
</evidence>